<comment type="caution">
    <text evidence="10">The sequence shown here is derived from an EMBL/GenBank/DDBJ whole genome shotgun (WGS) entry which is preliminary data.</text>
</comment>
<comment type="catalytic activity">
    <reaction evidence="8">
        <text>adenosine + phosphate = alpha-D-ribose 1-phosphate + adenine</text>
        <dbReference type="Rhea" id="RHEA:27642"/>
        <dbReference type="ChEBI" id="CHEBI:16335"/>
        <dbReference type="ChEBI" id="CHEBI:16708"/>
        <dbReference type="ChEBI" id="CHEBI:43474"/>
        <dbReference type="ChEBI" id="CHEBI:57720"/>
        <dbReference type="EC" id="2.4.2.1"/>
    </reaction>
    <physiologicalReaction direction="left-to-right" evidence="8">
        <dbReference type="Rhea" id="RHEA:27643"/>
    </physiologicalReaction>
</comment>
<comment type="catalytic activity">
    <reaction evidence="1">
        <text>inosine + phosphate = alpha-D-ribose 1-phosphate + hypoxanthine</text>
        <dbReference type="Rhea" id="RHEA:27646"/>
        <dbReference type="ChEBI" id="CHEBI:17368"/>
        <dbReference type="ChEBI" id="CHEBI:17596"/>
        <dbReference type="ChEBI" id="CHEBI:43474"/>
        <dbReference type="ChEBI" id="CHEBI:57720"/>
        <dbReference type="EC" id="2.4.2.1"/>
    </reaction>
    <physiologicalReaction direction="left-to-right" evidence="1">
        <dbReference type="Rhea" id="RHEA:27647"/>
    </physiologicalReaction>
</comment>
<dbReference type="CDD" id="cd16833">
    <property type="entry name" value="YfiH"/>
    <property type="match status" value="1"/>
</dbReference>
<dbReference type="Proteomes" id="UP000289411">
    <property type="component" value="Unassembled WGS sequence"/>
</dbReference>
<comment type="catalytic activity">
    <reaction evidence="7">
        <text>adenosine + H2O + H(+) = inosine + NH4(+)</text>
        <dbReference type="Rhea" id="RHEA:24408"/>
        <dbReference type="ChEBI" id="CHEBI:15377"/>
        <dbReference type="ChEBI" id="CHEBI:15378"/>
        <dbReference type="ChEBI" id="CHEBI:16335"/>
        <dbReference type="ChEBI" id="CHEBI:17596"/>
        <dbReference type="ChEBI" id="CHEBI:28938"/>
        <dbReference type="EC" id="3.5.4.4"/>
    </reaction>
    <physiologicalReaction direction="left-to-right" evidence="7">
        <dbReference type="Rhea" id="RHEA:24409"/>
    </physiologicalReaction>
</comment>
<gene>
    <name evidence="10" type="ORF">D3272_12515</name>
</gene>
<evidence type="ECO:0000256" key="5">
    <source>
        <dbReference type="ARBA" id="ARBA00022801"/>
    </source>
</evidence>
<dbReference type="InterPro" id="IPR011324">
    <property type="entry name" value="Cytotoxic_necrot_fac-like_cat"/>
</dbReference>
<dbReference type="AlphaFoldDB" id="A0A4Q2RCG2"/>
<comment type="catalytic activity">
    <reaction evidence="9">
        <text>S-methyl-5'-thioadenosine + phosphate = 5-(methylsulfanyl)-alpha-D-ribose 1-phosphate + adenine</text>
        <dbReference type="Rhea" id="RHEA:11852"/>
        <dbReference type="ChEBI" id="CHEBI:16708"/>
        <dbReference type="ChEBI" id="CHEBI:17509"/>
        <dbReference type="ChEBI" id="CHEBI:43474"/>
        <dbReference type="ChEBI" id="CHEBI:58533"/>
        <dbReference type="EC" id="2.4.2.28"/>
    </reaction>
    <physiologicalReaction direction="left-to-right" evidence="9">
        <dbReference type="Rhea" id="RHEA:11853"/>
    </physiologicalReaction>
</comment>
<evidence type="ECO:0000256" key="8">
    <source>
        <dbReference type="ARBA" id="ARBA00048968"/>
    </source>
</evidence>
<dbReference type="GO" id="GO:0016787">
    <property type="term" value="F:hydrolase activity"/>
    <property type="evidence" value="ECO:0007669"/>
    <property type="project" value="UniProtKB-KW"/>
</dbReference>
<reference evidence="10 11" key="2">
    <citation type="submission" date="2019-02" db="EMBL/GenBank/DDBJ databases">
        <title>'Lichenibacterium ramalinii' gen. nov. sp. nov., 'Lichenibacterium minor' gen. nov. sp. nov.</title>
        <authorList>
            <person name="Pankratov T."/>
        </authorList>
    </citation>
    <scope>NUCLEOTIDE SEQUENCE [LARGE SCALE GENOMIC DNA]</scope>
    <source>
        <strain evidence="10 11">RmlP001</strain>
    </source>
</reference>
<evidence type="ECO:0000256" key="1">
    <source>
        <dbReference type="ARBA" id="ARBA00000553"/>
    </source>
</evidence>
<sequence length="259" mass="27004">MTLAPITAAALDDPRIAHGFFTREGGVSAGPYASLNGGIGSRDERGNVAENRRRMAETLGVAPDRLVLPYLVHSPDAVVVSAPFTDADRPPCDGVATRVPGLALGVTGADCGIVLLADAEAGVVGACHAGWKGSVYGVLDATVAAMLSLGATAGGIAAVLGPTIACESYEVGPEFRDRVVARDGADAVFFVPSARAGHHHFDLPGLIVRRLRDTGIGRVVDLALDTYADEARFFSYRRATHRGEADYGRLVGAIALRER</sequence>
<evidence type="ECO:0000256" key="9">
    <source>
        <dbReference type="ARBA" id="ARBA00049893"/>
    </source>
</evidence>
<evidence type="ECO:0000256" key="3">
    <source>
        <dbReference type="ARBA" id="ARBA00022679"/>
    </source>
</evidence>
<dbReference type="PANTHER" id="PTHR30616:SF2">
    <property type="entry name" value="PURINE NUCLEOSIDE PHOSPHORYLASE LACC1"/>
    <property type="match status" value="1"/>
</dbReference>
<proteinExistence type="inferred from homology"/>
<reference evidence="10 11" key="1">
    <citation type="submission" date="2018-09" db="EMBL/GenBank/DDBJ databases">
        <authorList>
            <person name="Grouzdev D.S."/>
            <person name="Krutkina M.S."/>
        </authorList>
    </citation>
    <scope>NUCLEOTIDE SEQUENCE [LARGE SCALE GENOMIC DNA]</scope>
    <source>
        <strain evidence="10 11">RmlP001</strain>
    </source>
</reference>
<evidence type="ECO:0000256" key="7">
    <source>
        <dbReference type="ARBA" id="ARBA00047989"/>
    </source>
</evidence>
<dbReference type="Gene3D" id="3.60.140.10">
    <property type="entry name" value="CNF1/YfiH-like putative cysteine hydrolases"/>
    <property type="match status" value="1"/>
</dbReference>
<dbReference type="PANTHER" id="PTHR30616">
    <property type="entry name" value="UNCHARACTERIZED PROTEIN YFIH"/>
    <property type="match status" value="1"/>
</dbReference>
<dbReference type="InterPro" id="IPR003730">
    <property type="entry name" value="Cu_polyphenol_OxRdtase"/>
</dbReference>
<keyword evidence="3" id="KW-0808">Transferase</keyword>
<evidence type="ECO:0000313" key="10">
    <source>
        <dbReference type="EMBL" id="RYB04757.1"/>
    </source>
</evidence>
<evidence type="ECO:0000256" key="2">
    <source>
        <dbReference type="ARBA" id="ARBA00007353"/>
    </source>
</evidence>
<dbReference type="RefSeq" id="WP_129219516.1">
    <property type="nucleotide sequence ID" value="NZ_QYBC01000009.1"/>
</dbReference>
<dbReference type="EMBL" id="QYBC01000009">
    <property type="protein sequence ID" value="RYB04757.1"/>
    <property type="molecule type" value="Genomic_DNA"/>
</dbReference>
<protein>
    <submittedName>
        <fullName evidence="10">Polyphenol oxidase</fullName>
    </submittedName>
</protein>
<dbReference type="GO" id="GO:0005507">
    <property type="term" value="F:copper ion binding"/>
    <property type="evidence" value="ECO:0007669"/>
    <property type="project" value="TreeGrafter"/>
</dbReference>
<name>A0A4Q2RCG2_9HYPH</name>
<keyword evidence="5" id="KW-0378">Hydrolase</keyword>
<keyword evidence="11" id="KW-1185">Reference proteome</keyword>
<dbReference type="InterPro" id="IPR038371">
    <property type="entry name" value="Cu_polyphenol_OxRdtase_sf"/>
</dbReference>
<dbReference type="Pfam" id="PF02578">
    <property type="entry name" value="Cu-oxidase_4"/>
    <property type="match status" value="1"/>
</dbReference>
<keyword evidence="4" id="KW-0479">Metal-binding</keyword>
<dbReference type="GO" id="GO:0017061">
    <property type="term" value="F:S-methyl-5-thioadenosine phosphorylase activity"/>
    <property type="evidence" value="ECO:0007669"/>
    <property type="project" value="UniProtKB-EC"/>
</dbReference>
<evidence type="ECO:0000256" key="4">
    <source>
        <dbReference type="ARBA" id="ARBA00022723"/>
    </source>
</evidence>
<accession>A0A4Q2RCG2</accession>
<evidence type="ECO:0000256" key="6">
    <source>
        <dbReference type="ARBA" id="ARBA00022833"/>
    </source>
</evidence>
<dbReference type="OrthoDB" id="4279at2"/>
<organism evidence="10 11">
    <name type="scientific">Lichenibacterium ramalinae</name>
    <dbReference type="NCBI Taxonomy" id="2316527"/>
    <lineage>
        <taxon>Bacteria</taxon>
        <taxon>Pseudomonadati</taxon>
        <taxon>Pseudomonadota</taxon>
        <taxon>Alphaproteobacteria</taxon>
        <taxon>Hyphomicrobiales</taxon>
        <taxon>Lichenihabitantaceae</taxon>
        <taxon>Lichenibacterium</taxon>
    </lineage>
</organism>
<dbReference type="SUPFAM" id="SSF64438">
    <property type="entry name" value="CNF1/YfiH-like putative cysteine hydrolases"/>
    <property type="match status" value="1"/>
</dbReference>
<evidence type="ECO:0000313" key="11">
    <source>
        <dbReference type="Proteomes" id="UP000289411"/>
    </source>
</evidence>
<comment type="similarity">
    <text evidence="2">Belongs to the purine nucleoside phosphorylase YfiH/LACC1 family.</text>
</comment>
<keyword evidence="6" id="KW-0862">Zinc</keyword>